<evidence type="ECO:0000256" key="1">
    <source>
        <dbReference type="SAM" id="MobiDB-lite"/>
    </source>
</evidence>
<dbReference type="PANTHER" id="PTHR42648">
    <property type="entry name" value="TRANSPOSASE, PUTATIVE-RELATED"/>
    <property type="match status" value="1"/>
</dbReference>
<dbReference type="Pfam" id="PF25597">
    <property type="entry name" value="SH3_retrovirus"/>
    <property type="match status" value="1"/>
</dbReference>
<dbReference type="Proteomes" id="UP000515124">
    <property type="component" value="Unplaced"/>
</dbReference>
<dbReference type="KEGG" id="pavi:110774437"/>
<keyword evidence="3" id="KW-1185">Reference proteome</keyword>
<proteinExistence type="predicted"/>
<dbReference type="InterPro" id="IPR057670">
    <property type="entry name" value="SH3_retrovirus"/>
</dbReference>
<evidence type="ECO:0000313" key="4">
    <source>
        <dbReference type="RefSeq" id="XP_021834666.1"/>
    </source>
</evidence>
<feature type="domain" description="Retroviral polymerase SH3-like" evidence="2">
    <location>
        <begin position="53"/>
        <end position="113"/>
    </location>
</feature>
<dbReference type="RefSeq" id="XP_021834666.1">
    <property type="nucleotide sequence ID" value="XM_021978974.1"/>
</dbReference>
<gene>
    <name evidence="4" type="primary">LOC110774437</name>
</gene>
<accession>A0A6P5U5P0</accession>
<feature type="compositionally biased region" description="Acidic residues" evidence="1">
    <location>
        <begin position="141"/>
        <end position="156"/>
    </location>
</feature>
<sequence>MSIPHYLWGHAVLSAAYLINRSRVLDFKTPHDVFGDHVSPVSVSKLPPKVFGCVAYVHVYSHQRSKLDPCALRCVFIGYSSTHKGYKCYHPPTQKVHVTLDVTFHEEVPYYVSPSSPIQGERGSELKSFGVKNMEDVGPEEGISEEHEEGFFEEQEATGRMEEATGRERICLDTTGRIERQIMELLDLEQGILSVAECIERPKTYEETIVVVSTLERDEANHKRKLEALESTSWTKKIEEKKKVKEAKEKRKKKIGTHHLLSLWEHWTSSTFVSI</sequence>
<evidence type="ECO:0000259" key="2">
    <source>
        <dbReference type="Pfam" id="PF25597"/>
    </source>
</evidence>
<protein>
    <submittedName>
        <fullName evidence="4">Uncharacterized protein LOC110774437</fullName>
    </submittedName>
</protein>
<dbReference type="PANTHER" id="PTHR42648:SF22">
    <property type="entry name" value="REVERSE TRANSCRIPTASE TY1_COPIA-TYPE DOMAIN-CONTAINING PROTEIN"/>
    <property type="match status" value="1"/>
</dbReference>
<dbReference type="AlphaFoldDB" id="A0A6P5U5P0"/>
<evidence type="ECO:0000313" key="3">
    <source>
        <dbReference type="Proteomes" id="UP000515124"/>
    </source>
</evidence>
<dbReference type="GeneID" id="110774437"/>
<name>A0A6P5U5P0_PRUAV</name>
<reference evidence="4" key="1">
    <citation type="submission" date="2025-08" db="UniProtKB">
        <authorList>
            <consortium name="RefSeq"/>
        </authorList>
    </citation>
    <scope>IDENTIFICATION</scope>
</reference>
<dbReference type="InterPro" id="IPR039537">
    <property type="entry name" value="Retrotran_Ty1/copia-like"/>
</dbReference>
<organism evidence="3 4">
    <name type="scientific">Prunus avium</name>
    <name type="common">Cherry</name>
    <name type="synonym">Cerasus avium</name>
    <dbReference type="NCBI Taxonomy" id="42229"/>
    <lineage>
        <taxon>Eukaryota</taxon>
        <taxon>Viridiplantae</taxon>
        <taxon>Streptophyta</taxon>
        <taxon>Embryophyta</taxon>
        <taxon>Tracheophyta</taxon>
        <taxon>Spermatophyta</taxon>
        <taxon>Magnoliopsida</taxon>
        <taxon>eudicotyledons</taxon>
        <taxon>Gunneridae</taxon>
        <taxon>Pentapetalae</taxon>
        <taxon>rosids</taxon>
        <taxon>fabids</taxon>
        <taxon>Rosales</taxon>
        <taxon>Rosaceae</taxon>
        <taxon>Amygdaloideae</taxon>
        <taxon>Amygdaleae</taxon>
        <taxon>Prunus</taxon>
    </lineage>
</organism>
<feature type="region of interest" description="Disordered" evidence="1">
    <location>
        <begin position="141"/>
        <end position="163"/>
    </location>
</feature>